<feature type="region of interest" description="Disordered" evidence="1">
    <location>
        <begin position="239"/>
        <end position="266"/>
    </location>
</feature>
<sequence>MATYPRTAKKTRPPVDLEQLRLRKPLVRPVKVAQEPSRQRSKRPPSPGLPSSPKEFLLRPPSTAGDRNTRWSDVVPPKTGLTFAAIWDPDDGMVTFSGPELRRFPENVDTKSSLDLPSTVTVDGKSQILTIDGLAMSNNAQNSAMWALETEGKAPFTFACDALMDMDGHMDAFYGPGVKSPATASNFLRLALPSSAISVKRSLFRKAQKETREELDWEAMNKTDRRVRRSRNAVYAEEWRKGETSESGSPTDEGFFEGGPNRVSSPLPDEAVKVEMNGMSSKFSMTTTSTSNYVEVTEPRDSAYDDVDEIDDASSHSSWSSLAAPDTLEYMTSQLHVARLCGRRTLKKRRTRDPNAPASPVEVLSREKYAYHVAPPPEDESDREGRKVVMVKKAVRCCLDGVRRCKRHEDDRWVSVEVKQMVTQKLI</sequence>
<dbReference type="OrthoDB" id="3226552at2759"/>
<evidence type="ECO:0000256" key="1">
    <source>
        <dbReference type="SAM" id="MobiDB-lite"/>
    </source>
</evidence>
<accession>A0A5C3MKP6</accession>
<gene>
    <name evidence="2" type="ORF">OE88DRAFT_1229839</name>
</gene>
<organism evidence="2 3">
    <name type="scientific">Heliocybe sulcata</name>
    <dbReference type="NCBI Taxonomy" id="5364"/>
    <lineage>
        <taxon>Eukaryota</taxon>
        <taxon>Fungi</taxon>
        <taxon>Dikarya</taxon>
        <taxon>Basidiomycota</taxon>
        <taxon>Agaricomycotina</taxon>
        <taxon>Agaricomycetes</taxon>
        <taxon>Gloeophyllales</taxon>
        <taxon>Gloeophyllaceae</taxon>
        <taxon>Heliocybe</taxon>
    </lineage>
</organism>
<dbReference type="Proteomes" id="UP000305948">
    <property type="component" value="Unassembled WGS sequence"/>
</dbReference>
<evidence type="ECO:0000313" key="2">
    <source>
        <dbReference type="EMBL" id="TFK45283.1"/>
    </source>
</evidence>
<keyword evidence="3" id="KW-1185">Reference proteome</keyword>
<reference evidence="2 3" key="1">
    <citation type="journal article" date="2019" name="Nat. Ecol. Evol.">
        <title>Megaphylogeny resolves global patterns of mushroom evolution.</title>
        <authorList>
            <person name="Varga T."/>
            <person name="Krizsan K."/>
            <person name="Foldi C."/>
            <person name="Dima B."/>
            <person name="Sanchez-Garcia M."/>
            <person name="Sanchez-Ramirez S."/>
            <person name="Szollosi G.J."/>
            <person name="Szarkandi J.G."/>
            <person name="Papp V."/>
            <person name="Albert L."/>
            <person name="Andreopoulos W."/>
            <person name="Angelini C."/>
            <person name="Antonin V."/>
            <person name="Barry K.W."/>
            <person name="Bougher N.L."/>
            <person name="Buchanan P."/>
            <person name="Buyck B."/>
            <person name="Bense V."/>
            <person name="Catcheside P."/>
            <person name="Chovatia M."/>
            <person name="Cooper J."/>
            <person name="Damon W."/>
            <person name="Desjardin D."/>
            <person name="Finy P."/>
            <person name="Geml J."/>
            <person name="Haridas S."/>
            <person name="Hughes K."/>
            <person name="Justo A."/>
            <person name="Karasinski D."/>
            <person name="Kautmanova I."/>
            <person name="Kiss B."/>
            <person name="Kocsube S."/>
            <person name="Kotiranta H."/>
            <person name="LaButti K.M."/>
            <person name="Lechner B.E."/>
            <person name="Liimatainen K."/>
            <person name="Lipzen A."/>
            <person name="Lukacs Z."/>
            <person name="Mihaltcheva S."/>
            <person name="Morgado L.N."/>
            <person name="Niskanen T."/>
            <person name="Noordeloos M.E."/>
            <person name="Ohm R.A."/>
            <person name="Ortiz-Santana B."/>
            <person name="Ovrebo C."/>
            <person name="Racz N."/>
            <person name="Riley R."/>
            <person name="Savchenko A."/>
            <person name="Shiryaev A."/>
            <person name="Soop K."/>
            <person name="Spirin V."/>
            <person name="Szebenyi C."/>
            <person name="Tomsovsky M."/>
            <person name="Tulloss R.E."/>
            <person name="Uehling J."/>
            <person name="Grigoriev I.V."/>
            <person name="Vagvolgyi C."/>
            <person name="Papp T."/>
            <person name="Martin F.M."/>
            <person name="Miettinen O."/>
            <person name="Hibbett D.S."/>
            <person name="Nagy L.G."/>
        </authorList>
    </citation>
    <scope>NUCLEOTIDE SEQUENCE [LARGE SCALE GENOMIC DNA]</scope>
    <source>
        <strain evidence="2 3">OMC1185</strain>
    </source>
</reference>
<proteinExistence type="predicted"/>
<protein>
    <submittedName>
        <fullName evidence="2">Uncharacterized protein</fullName>
    </submittedName>
</protein>
<feature type="region of interest" description="Disordered" evidence="1">
    <location>
        <begin position="1"/>
        <end position="72"/>
    </location>
</feature>
<dbReference type="EMBL" id="ML213548">
    <property type="protein sequence ID" value="TFK45283.1"/>
    <property type="molecule type" value="Genomic_DNA"/>
</dbReference>
<dbReference type="AlphaFoldDB" id="A0A5C3MKP6"/>
<name>A0A5C3MKP6_9AGAM</name>
<evidence type="ECO:0000313" key="3">
    <source>
        <dbReference type="Proteomes" id="UP000305948"/>
    </source>
</evidence>